<evidence type="ECO:0000313" key="5">
    <source>
        <dbReference type="EMBL" id="ABA12134.1"/>
    </source>
</evidence>
<dbReference type="Gene3D" id="1.10.238.20">
    <property type="entry name" value="Pheromone/general odorant binding protein domain"/>
    <property type="match status" value="1"/>
</dbReference>
<sequence>MKQLSFVLLAITALIVESYGATPAKKCREGDLRKTEVCILHCEYSHYGFAGNNFKIDEKHTKKLTDILIQYGGVAKNKAKDIRRHLRNCANEALARSALNKDQKCTRVIDYYRCAVKTDLFSYTSYATAVIKYDKTINV</sequence>
<dbReference type="AlphaFoldDB" id="Q0ZSU7"/>
<evidence type="ECO:0000256" key="3">
    <source>
        <dbReference type="ARBA" id="ARBA00022656"/>
    </source>
</evidence>
<organism evidence="5">
    <name type="scientific">Phlebotomus argentipes</name>
    <name type="common">Phlebotomine sand fly</name>
    <dbReference type="NCBI Taxonomy" id="94469"/>
    <lineage>
        <taxon>Eukaryota</taxon>
        <taxon>Metazoa</taxon>
        <taxon>Ecdysozoa</taxon>
        <taxon>Arthropoda</taxon>
        <taxon>Hexapoda</taxon>
        <taxon>Insecta</taxon>
        <taxon>Pterygota</taxon>
        <taxon>Neoptera</taxon>
        <taxon>Endopterygota</taxon>
        <taxon>Diptera</taxon>
        <taxon>Nematocera</taxon>
        <taxon>Psychodoidea</taxon>
        <taxon>Psychodidae</taxon>
        <taxon>Phlebotomus</taxon>
        <taxon>Euphlebotomus</taxon>
    </lineage>
</organism>
<dbReference type="InterPro" id="IPR036728">
    <property type="entry name" value="PBP_GOBP_sf"/>
</dbReference>
<dbReference type="GeneID" id="132266054"/>
<reference evidence="5" key="1">
    <citation type="submission" date="2005-07" db="EMBL/GenBank/DDBJ databases">
        <title>Comparative analysis of the salivary transcripts from sand fly vectors of visceral leishmaniasis.</title>
        <authorList>
            <person name="Anderson J."/>
            <person name="Oliveira F."/>
            <person name="Kamhawi S."/>
            <person name="Reynoso D."/>
            <person name="Seitz A."/>
            <person name="Lawyer P."/>
            <person name="Rowton E."/>
            <person name="MyPham V."/>
            <person name="Garfield M."/>
            <person name="Valenzuela J.G."/>
        </authorList>
    </citation>
    <scope>NUCLEOTIDE SEQUENCE</scope>
</reference>
<dbReference type="EMBL" id="DQ136149">
    <property type="protein sequence ID" value="ABA12134.1"/>
    <property type="molecule type" value="mRNA"/>
</dbReference>
<dbReference type="GO" id="GO:0005576">
    <property type="term" value="C:extracellular region"/>
    <property type="evidence" value="ECO:0007669"/>
    <property type="project" value="UniProtKB-SubCell"/>
</dbReference>
<proteinExistence type="evidence at transcript level"/>
<dbReference type="SUPFAM" id="SSF47565">
    <property type="entry name" value="Insect pheromone/odorant-binding proteins"/>
    <property type="match status" value="1"/>
</dbReference>
<protein>
    <submittedName>
        <fullName evidence="5">13.6 kDa salivary protein SP02</fullName>
    </submittedName>
</protein>
<evidence type="ECO:0000256" key="4">
    <source>
        <dbReference type="SAM" id="SignalP"/>
    </source>
</evidence>
<evidence type="ECO:0000256" key="2">
    <source>
        <dbReference type="ARBA" id="ARBA00022525"/>
    </source>
</evidence>
<keyword evidence="4" id="KW-0732">Signal</keyword>
<feature type="chain" id="PRO_5004179568" evidence="4">
    <location>
        <begin position="21"/>
        <end position="139"/>
    </location>
</feature>
<comment type="subcellular location">
    <subcellularLocation>
        <location evidence="1">Secreted</location>
    </subcellularLocation>
</comment>
<name>Q0ZSU7_PHLAR</name>
<keyword evidence="3" id="KW-0800">Toxin</keyword>
<dbReference type="GO" id="GO:0090729">
    <property type="term" value="F:toxin activity"/>
    <property type="evidence" value="ECO:0007669"/>
    <property type="project" value="UniProtKB-KW"/>
</dbReference>
<dbReference type="RefSeq" id="XP_059622870.1">
    <property type="nucleotide sequence ID" value="XM_059766887.1"/>
</dbReference>
<accession>Q0ZSU7</accession>
<feature type="signal peptide" evidence="4">
    <location>
        <begin position="1"/>
        <end position="20"/>
    </location>
</feature>
<reference evidence="5" key="2">
    <citation type="journal article" date="2006" name="BMC Genomics">
        <title>Comparative salivary gland transcriptomics of sandfly vectors of visceral leishmaniasis.</title>
        <authorList>
            <person name="Anderson J.M."/>
            <person name="Oliveira F."/>
            <person name="Kamhawi S."/>
            <person name="Mans B.J."/>
            <person name="Reynoso D."/>
            <person name="Seitz A.E."/>
            <person name="Lawyer P."/>
            <person name="Garfield M."/>
            <person name="Pham M."/>
            <person name="Valenzuela J.G."/>
        </authorList>
    </citation>
    <scope>NUCLEOTIDE SEQUENCE</scope>
</reference>
<dbReference type="GO" id="GO:0005549">
    <property type="term" value="F:odorant binding"/>
    <property type="evidence" value="ECO:0007669"/>
    <property type="project" value="InterPro"/>
</dbReference>
<dbReference type="VEuPathDB" id="VectorBase:PARGI1_008083"/>
<evidence type="ECO:0000256" key="1">
    <source>
        <dbReference type="ARBA" id="ARBA00004613"/>
    </source>
</evidence>
<keyword evidence="2" id="KW-0964">Secreted</keyword>